<dbReference type="InterPro" id="IPR012332">
    <property type="entry name" value="Autotransporter_pectin_lyase_C"/>
</dbReference>
<dbReference type="InterPro" id="IPR043990">
    <property type="entry name" value="AC_1"/>
</dbReference>
<reference evidence="4 5" key="1">
    <citation type="submission" date="2024-02" db="EMBL/GenBank/DDBJ databases">
        <title>Distribution and functional of Brevundimonas-related endobacteria within Verticillium dahliae.</title>
        <authorList>
            <person name="Zeng H."/>
        </authorList>
    </citation>
    <scope>NUCLEOTIDE SEQUENCE [LARGE SCALE GENOMIC DNA]</scope>
    <source>
        <strain evidence="4 5">TRM 44200</strain>
    </source>
</reference>
<dbReference type="CDD" id="cd01344">
    <property type="entry name" value="PL2_Passenger_AT"/>
    <property type="match status" value="1"/>
</dbReference>
<sequence>MNMVGFRARALSNRSAAVLLCGVSAAALLGLPSQASAGVDRYWDANATAVGSGGSGVWNTTSGFWSQSNDGVSGPYSSWNNPALDNAIFGGATSGTVTLGAPITVGGMTFETGGYVLNGGTLTLAGADPTISIIGSSVGATINSIVAGTDGLTKDKAGALTLNGVNTFTGTINLLAGTLNVNGDAALGAAANRVVASGGTVITAAGALDANRVIELASGMTSIGGAGVGSARFTGAGGLRVVQGVVLNNDASDFTGQINFSVNGAASFTSVGDVGEASSLGAGDKIRFTATNQYQDWLYYIGSGDSSNRDWEFATSGGTSGAVFVNDGTGTLTLSGAIAAIGAVSTGMSFVAQKADLELLGEISSLGDRNINFRGGGVERTITLGDANVYAGGTVIGASGAVTLRAGLLADAGVVSSFGTGTAGGVSIYSDSVLSYIGTGATSNRAWTIGPALAAGGMGGKISNDGTGALDLSGAVDFASGRVGGLRLGGDYAGVNTLSGVISGNGALVSSGAGTWELSGANTRTGAIVVDGGTLRAGSASAFGTTTDVTVNDGTLDLNGFDLATTTLAGTGGVVELGNATLSLGSTASTTFAGRIAGSGGLTKAGAGILTLTGANTYSGDTTLNGGGLTLDFSAAGAPTDNILSAGTTLNLAGSSVRIVGGAGAANSQAFDGLNVSAGNNRVVAAPGVGGDVFVNFGAINRTGGLIDFTIPSGAVFTTASAALGGWATVNQSDYAKVVGGIITAFEETDYNDKDDAAAWLDGDIISDVAGFHGTVGSSTQLGGLRYTQAVATTVRIAGGQTLGTDGTIIVAPSVLNNNQLITGGALTGSIGGGVLGLQQNSGGNFTIASTITDNGGAIGFTKGGNGRATLTGANTYTGATTLSGGVLAINSLANGGQASSLGMASADAANLVLEGGTLSYTGTGDTTDRGFTLVNGGATRTIEVVNGGANLVFGGLVTSPDDSGFIKAGAGTLTLANSANDYVGATTVNGGVLAVTTLTNGGEASSIGMAGSDSANLVLAGGTLDYLGATTSGDRGFTLNAGGGGIGVNSASTTLTLSGAAVGGGRLSKEGDGTLLLTGANSYSGGTQVKGGTLRAGSAQAFGSPSSFMTVDAGARLELGGYDITIGGLLGGGLVDLGGHTLTSSGLSANGFTGKITGAGGFTRTGSWTQTLSGCANDYTGRTTIAGSGTLSINCLANGGVASGIGASGSSSANLVFNSGMLAYTGASVTTDRGFTLQGAGGINVVDAVTTLDFTGQVVGAGALTKSGAGTLVLSGANTYAGGTTVYDGVLRVNSASAFGNSGALTLSNLAGVLVDLNGFNTTIGHLAGGGALGGDVALGGATLSLTTGGSGTGTYGGAISGAGALIKGGSYTQVLNGCNSTYTGGTTINGGVLVVSCLEDGGVASSIGISGSAASNLVINGGTLRYVGAGGDANRQFTLGASGGNALDASGSGAINFTYNGAVTFAAPDTAQTLTLTGVNTGDNTLAAQLTNNGAGVTSLNKTGAGTWILSNAGSTYTGATTISGGVLGVDKLADGGLASSLGASSSAASNLVIGNGSTLRYTGAGDITNRLFTLSAGVTFLESAGSGAIVFTDTGPVTLAGNNQARTIALGGSNTGDNTLAGSIGDAGTGRTSLAKNDAGTWVLTGTNTYSGNTVINAGLLKIGNGGTAGSILGDSFISGAGGLGFNRSDAYSYNGLISGSGAVRQIGSGVTTLTANNSYTGSTFVDGGALIINGDQSAATGLTTVASGATLGGRGIIGGDVSVGSGTLAPGEVGAAGALTINGNLLLGANSTLAMQFGQAGTAGGGLNDLIVVNGNVTLDGVLNVAETVGGAFGPGVYRIIDYTGSLIDNGLNLGALPSGTGVIQTAVAGQVNLLAGGLDFSFWDGDAGPKFDGVVSGGSGLWQNNAGNNNWTEATGNLNAAFDDDAFAIFAGAAGIVIIDNGLGQVTAKGMQFATDGYIMAGGPLVLTDPQSIIRVGDGTWAGAGFTATIHSAIAGVGQLVKTDAGTLILNGLNTYAGGTSLNAGTVQIAHGDALGTGAVRFDGGTLNTTANLALSNDVLLDGGGDWRINANTTMTQLGTVSGAGALYKSGAGTLTLLGDAIHTGGATIAEGTLQIGDGGTLGSLNGHVLNNSALVFNRSNVLVYADNISGSGSLSQIGAGTLNLTGNHNYMGASSVQNGAILLTNGGQITGTSGLNIDRGGLFAVDGAGSRLQTAATGVSQIGSSANQNGNLVVQNGGTTSFADLRMATGLNSAGSLIVTGAGSHVDVNGHAGLGVMGNATVNVLDRAKLTTRSSMLVGGQLSSQSSGFVTVSGAGSEWEVVQNLGLRRGSLTVSNGGRVTADTAAVGYYAGIGPSRPDADLLVEGAGSRLDVAGALLITNTNSPASRGAITIADGGVVRAGSLAMGPGDAALNIGGAEGAAARAAGTLDVGVVTMASAGNRINFNHVDADYRFSSAISGLGGLIHNGSGVTVLTGMNSYAGATMVNAGSLFINGDQSAATGLTSVNIGATLGGVGVIGGDVVVADGGALNPGGAGTSPGTLSIAGDLSLSNGSALNFSFGQANVPGGPLNDLINVGGDLTLAGTLNVDAAGSGTLDPGVYRVFNYKGALTDNGLLANLPSADFYVQTSVANQVNLVNTSGLALRFWDGAAGSKNDGVIDGGGGVWQAFGASPDNGEDNWTEDGTTNAPFQNAAFAVFAGTAGKVTVDDSKGAVNVSGMQFVTDGYVVTGDVINLAGASGAVIRVGDGTTDGAGATARLEAELAGASGLIKSDLGRLILTAVNTYAGGTTITGGVLQISDDVNLGTASGELRFNGGTLNTTADMVSDRLVDLIDAGTFDTDAATSLTLNGVISGLGGFTKKGAGDLILTGANTYDGAVEVEAGSLFVRGDQSLATGSIRVGAGALLGGDGVIGGDVLIANGATLSAGMDGAGTLAIGGDLELTAGSILDFQFGQANVAGGSLNDLVNVGGDLTLDGVLNVSTTAGGVFGPGVYRVFNYGGILTDNGLALGASPGGSLSVQTSVGGQVNLVNTGGLTLNFWDGAAGPKNDNAINGGDGVWRIDGGSNNWTDAGGTVNTDYAQDSFVIFSSAPGVVTVDNSGGDVQTSGMQFASDGYVLAGDVLTLTGSQAAIQVGDSSAAGAGYTATIDAELAGGAMLMKNDMGVLILNGNNTYIGGTTITGGVVRVSNDANLGAASGGLSFSGGVLDVTADMTSGRAFDFVGSGSIQNAANTTLTLTGALSGPGRLVKDGAGTLVLAGTGGTGGVTVDSGVVLVNGDYSAMGGLSHVASGATLGGKGVIGGDVSIADGGVLSPGAGAPGALTIGGDLYLSGGSRLAFDLGEANVAGGALNDQVVVGGDLTLDGVLDVTVPTGGAFDIGVYRLFDYGGVLTNNGPTLGSLPGGDASVQTSVLGQVNLINSAGQALNFWDGAAGSENDGVVNGGDGIWQAGTGNSYWTDQNGVVNAPYADSAFAIFSGVGGTVTIDGGLGDVTATGMQFAVDGYVITGDALTLSQTQSTIRVGDGTTTGAEFTATIKAVVQGAAQLVKTDGGRLILDGANTYAGGTLISGGTVQIASDVNLGEAAGAVTLDGGALATSADMTSRRDIVLAGAGTISTAADTTFTFDGLFSGANILTKTGEGVLEVTGDSRGFTGGVRVMQGILGLQGTMGGGVNVAAGARLEGGGRMASLGNAGVVAPGREGVFGALTVTGGYEGLGGLLEIETALGGDASPTDRLVIGGNAVGTTEVVVINRDGLGGQTVEGVKIIEVGGTSTGAFTLRGDYKFDGSAAVIAGAYGYRLHQGGVSTPNDGDWYLRSSLLNPVNPVEPEGPLYQPGVPIYEAYGANLQAINSLPTFQQRVGGRTWAQGADSASGGGWSRVEGVRTRGNAAVSTSQSEQDINSWKVQMGFDKVVAQAAWGGRLIAGVTAHYAEANSQIRSLFGSGVLETNGHGVGATLSWQGQTGLYLDSQAQVSWYQSDLESTVLGRLVTGNGGQGEAFSVEGGRRLPITDKVSITPQAQLIYSKVRFDGFADAADAEVSLDRGESLKTRLGLSIDQHEAWESGRGHVYAVANISYEWMDPSRVDVSGTLIEHADERLWGEVGIGFSATWRPGVTFFGETAVTSALEDGDSRSFRANAGVRIAF</sequence>
<keyword evidence="5" id="KW-1185">Reference proteome</keyword>
<dbReference type="PROSITE" id="PS51208">
    <property type="entry name" value="AUTOTRANSPORTER"/>
    <property type="match status" value="1"/>
</dbReference>
<evidence type="ECO:0000313" key="4">
    <source>
        <dbReference type="EMBL" id="WWT54469.1"/>
    </source>
</evidence>
<evidence type="ECO:0000256" key="1">
    <source>
        <dbReference type="ARBA" id="ARBA00022729"/>
    </source>
</evidence>
<dbReference type="InterPro" id="IPR011050">
    <property type="entry name" value="Pectin_lyase_fold/virulence"/>
</dbReference>
<dbReference type="EMBL" id="CP146369">
    <property type="protein sequence ID" value="WWT54469.1"/>
    <property type="molecule type" value="Genomic_DNA"/>
</dbReference>
<dbReference type="PANTHER" id="PTHR35037">
    <property type="entry name" value="C-TERMINAL REGION OF AIDA-LIKE PROTEIN"/>
    <property type="match status" value="1"/>
</dbReference>
<keyword evidence="1 2" id="KW-0732">Signal</keyword>
<dbReference type="PANTHER" id="PTHR35037:SF3">
    <property type="entry name" value="C-TERMINAL REGION OF AIDA-LIKE PROTEIN"/>
    <property type="match status" value="1"/>
</dbReference>
<dbReference type="NCBIfam" id="TIGR01414">
    <property type="entry name" value="autotrans_barl"/>
    <property type="match status" value="1"/>
</dbReference>
<dbReference type="SMART" id="SM00869">
    <property type="entry name" value="Autotransporter"/>
    <property type="match status" value="1"/>
</dbReference>
<evidence type="ECO:0000259" key="3">
    <source>
        <dbReference type="PROSITE" id="PS51208"/>
    </source>
</evidence>
<dbReference type="SUPFAM" id="SSF51126">
    <property type="entry name" value="Pectin lyase-like"/>
    <property type="match status" value="10"/>
</dbReference>
<name>A0ABZ2IFC7_9CAUL</name>
<dbReference type="RefSeq" id="WP_338576687.1">
    <property type="nucleotide sequence ID" value="NZ_CP146369.1"/>
</dbReference>
<feature type="chain" id="PRO_5046842700" evidence="2">
    <location>
        <begin position="38"/>
        <end position="4148"/>
    </location>
</feature>
<dbReference type="Pfam" id="PF12951">
    <property type="entry name" value="PATR"/>
    <property type="match status" value="22"/>
</dbReference>
<dbReference type="InterPro" id="IPR013425">
    <property type="entry name" value="Autotrns_rpt"/>
</dbReference>
<dbReference type="InterPro" id="IPR036709">
    <property type="entry name" value="Autotransporte_beta_dom_sf"/>
</dbReference>
<dbReference type="InterPro" id="IPR051551">
    <property type="entry name" value="Autotransporter_adhesion"/>
</dbReference>
<evidence type="ECO:0000313" key="5">
    <source>
        <dbReference type="Proteomes" id="UP001363460"/>
    </source>
</evidence>
<feature type="signal peptide" evidence="2">
    <location>
        <begin position="1"/>
        <end position="37"/>
    </location>
</feature>
<feature type="domain" description="Autotransporter" evidence="3">
    <location>
        <begin position="3873"/>
        <end position="4148"/>
    </location>
</feature>
<dbReference type="Gene3D" id="2.160.20.20">
    <property type="match status" value="4"/>
</dbReference>
<dbReference type="SUPFAM" id="SSF103515">
    <property type="entry name" value="Autotransporter"/>
    <property type="match status" value="1"/>
</dbReference>
<proteinExistence type="predicted"/>
<dbReference type="InterPro" id="IPR006315">
    <property type="entry name" value="OM_autotransptr_brl_dom"/>
</dbReference>
<dbReference type="InterPro" id="IPR005546">
    <property type="entry name" value="Autotransporte_beta"/>
</dbReference>
<protein>
    <submittedName>
        <fullName evidence="4">Autotransporter-associated beta strand repeat-containing protein</fullName>
    </submittedName>
</protein>
<evidence type="ECO:0000256" key="2">
    <source>
        <dbReference type="SAM" id="SignalP"/>
    </source>
</evidence>
<accession>A0ABZ2IFC7</accession>
<dbReference type="Pfam" id="PF18883">
    <property type="entry name" value="AC_1"/>
    <property type="match status" value="1"/>
</dbReference>
<dbReference type="NCBIfam" id="TIGR02601">
    <property type="entry name" value="autotrns_rpt"/>
    <property type="match status" value="18"/>
</dbReference>
<dbReference type="Proteomes" id="UP001363460">
    <property type="component" value="Chromosome"/>
</dbReference>
<organism evidence="4 5">
    <name type="scientific">Brevundimonas olei</name>
    <dbReference type="NCBI Taxonomy" id="657642"/>
    <lineage>
        <taxon>Bacteria</taxon>
        <taxon>Pseudomonadati</taxon>
        <taxon>Pseudomonadota</taxon>
        <taxon>Alphaproteobacteria</taxon>
        <taxon>Caulobacterales</taxon>
        <taxon>Caulobacteraceae</taxon>
        <taxon>Brevundimonas</taxon>
    </lineage>
</organism>
<gene>
    <name evidence="4" type="ORF">V8J38_14655</name>
</gene>